<accession>A0A8T0ICL1</accession>
<gene>
    <name evidence="1" type="ORF">KC19_4G255500</name>
</gene>
<evidence type="ECO:0000313" key="1">
    <source>
        <dbReference type="EMBL" id="KAG0581480.1"/>
    </source>
</evidence>
<reference evidence="1" key="1">
    <citation type="submission" date="2020-06" db="EMBL/GenBank/DDBJ databases">
        <title>WGS assembly of Ceratodon purpureus strain R40.</title>
        <authorList>
            <person name="Carey S.B."/>
            <person name="Jenkins J."/>
            <person name="Shu S."/>
            <person name="Lovell J.T."/>
            <person name="Sreedasyam A."/>
            <person name="Maumus F."/>
            <person name="Tiley G.P."/>
            <person name="Fernandez-Pozo N."/>
            <person name="Barry K."/>
            <person name="Chen C."/>
            <person name="Wang M."/>
            <person name="Lipzen A."/>
            <person name="Daum C."/>
            <person name="Saski C.A."/>
            <person name="Payton A.C."/>
            <person name="Mcbreen J.C."/>
            <person name="Conrad R.E."/>
            <person name="Kollar L.M."/>
            <person name="Olsson S."/>
            <person name="Huttunen S."/>
            <person name="Landis J.B."/>
            <person name="Wickett N.J."/>
            <person name="Johnson M.G."/>
            <person name="Rensing S.A."/>
            <person name="Grimwood J."/>
            <person name="Schmutz J."/>
            <person name="Mcdaniel S.F."/>
        </authorList>
    </citation>
    <scope>NUCLEOTIDE SEQUENCE</scope>
    <source>
        <strain evidence="1">R40</strain>
    </source>
</reference>
<dbReference type="InterPro" id="IPR029063">
    <property type="entry name" value="SAM-dependent_MTases_sf"/>
</dbReference>
<evidence type="ECO:0000313" key="2">
    <source>
        <dbReference type="Proteomes" id="UP000822688"/>
    </source>
</evidence>
<keyword evidence="2" id="KW-1185">Reference proteome</keyword>
<proteinExistence type="predicted"/>
<dbReference type="EMBL" id="CM026424">
    <property type="protein sequence ID" value="KAG0581480.1"/>
    <property type="molecule type" value="Genomic_DNA"/>
</dbReference>
<sequence>MLSEVYRVLKPGGKYFLISCGDPRSRMAYLKTDSLPWESITLHTIPRTNSRRSHEAYPLRKITEPILLQKDLTLGPLFNLEDPDLHFVYVCLKVGGPKIKPVPVEEPLPMLRCKW</sequence>
<comment type="caution">
    <text evidence="1">The sequence shown here is derived from an EMBL/GenBank/DDBJ whole genome shotgun (WGS) entry which is preliminary data.</text>
</comment>
<dbReference type="Proteomes" id="UP000822688">
    <property type="component" value="Chromosome 4"/>
</dbReference>
<protein>
    <submittedName>
        <fullName evidence="1">Uncharacterized protein</fullName>
    </submittedName>
</protein>
<organism evidence="1 2">
    <name type="scientific">Ceratodon purpureus</name>
    <name type="common">Fire moss</name>
    <name type="synonym">Dicranum purpureum</name>
    <dbReference type="NCBI Taxonomy" id="3225"/>
    <lineage>
        <taxon>Eukaryota</taxon>
        <taxon>Viridiplantae</taxon>
        <taxon>Streptophyta</taxon>
        <taxon>Embryophyta</taxon>
        <taxon>Bryophyta</taxon>
        <taxon>Bryophytina</taxon>
        <taxon>Bryopsida</taxon>
        <taxon>Dicranidae</taxon>
        <taxon>Pseudoditrichales</taxon>
        <taxon>Ditrichaceae</taxon>
        <taxon>Ceratodon</taxon>
    </lineage>
</organism>
<dbReference type="SUPFAM" id="SSF53335">
    <property type="entry name" value="S-adenosyl-L-methionine-dependent methyltransferases"/>
    <property type="match status" value="1"/>
</dbReference>
<dbReference type="Gene3D" id="3.40.50.150">
    <property type="entry name" value="Vaccinia Virus protein VP39"/>
    <property type="match status" value="1"/>
</dbReference>
<dbReference type="AlphaFoldDB" id="A0A8T0ICL1"/>
<name>A0A8T0ICL1_CERPU</name>